<sequence length="170" mass="17694">MPRTVRRRRGAVQARGDQPDANIAQQSRQAPLRQQARRGGRASGIEQRHPHRAVVPLADPPGAGPVPRRRGHPAAPTSTAQQALVPEDPATTFRSLSRQRPDVISAVIPGVASVTRRPGRPAAAPASASGPGAEPVSVTRHLGRPTAASASVLDVEPVPGARCSGRPAAF</sequence>
<gene>
    <name evidence="1" type="ORF">QAD02_018661</name>
</gene>
<protein>
    <submittedName>
        <fullName evidence="1">Uncharacterized protein</fullName>
    </submittedName>
</protein>
<reference evidence="1" key="1">
    <citation type="submission" date="2023-04" db="EMBL/GenBank/DDBJ databases">
        <title>A chromosome-level genome assembly of the parasitoid wasp Eretmocerus hayati.</title>
        <authorList>
            <person name="Zhong Y."/>
            <person name="Liu S."/>
            <person name="Liu Y."/>
        </authorList>
    </citation>
    <scope>NUCLEOTIDE SEQUENCE</scope>
    <source>
        <strain evidence="1">ZJU_SS_LIU_2023</strain>
    </source>
</reference>
<dbReference type="EMBL" id="CM056741">
    <property type="protein sequence ID" value="KAJ8682869.1"/>
    <property type="molecule type" value="Genomic_DNA"/>
</dbReference>
<evidence type="ECO:0000313" key="1">
    <source>
        <dbReference type="EMBL" id="KAJ8682869.1"/>
    </source>
</evidence>
<evidence type="ECO:0000313" key="2">
    <source>
        <dbReference type="Proteomes" id="UP001239111"/>
    </source>
</evidence>
<comment type="caution">
    <text evidence="1">The sequence shown here is derived from an EMBL/GenBank/DDBJ whole genome shotgun (WGS) entry which is preliminary data.</text>
</comment>
<keyword evidence="2" id="KW-1185">Reference proteome</keyword>
<accession>A0ACC2PH01</accession>
<proteinExistence type="predicted"/>
<organism evidence="1 2">
    <name type="scientific">Eretmocerus hayati</name>
    <dbReference type="NCBI Taxonomy" id="131215"/>
    <lineage>
        <taxon>Eukaryota</taxon>
        <taxon>Metazoa</taxon>
        <taxon>Ecdysozoa</taxon>
        <taxon>Arthropoda</taxon>
        <taxon>Hexapoda</taxon>
        <taxon>Insecta</taxon>
        <taxon>Pterygota</taxon>
        <taxon>Neoptera</taxon>
        <taxon>Endopterygota</taxon>
        <taxon>Hymenoptera</taxon>
        <taxon>Apocrita</taxon>
        <taxon>Proctotrupomorpha</taxon>
        <taxon>Chalcidoidea</taxon>
        <taxon>Aphelinidae</taxon>
        <taxon>Aphelininae</taxon>
        <taxon>Eretmocerus</taxon>
    </lineage>
</organism>
<name>A0ACC2PH01_9HYME</name>
<dbReference type="Proteomes" id="UP001239111">
    <property type="component" value="Chromosome 1"/>
</dbReference>